<evidence type="ECO:0000313" key="3">
    <source>
        <dbReference type="Proteomes" id="UP000325684"/>
    </source>
</evidence>
<evidence type="ECO:0000256" key="1">
    <source>
        <dbReference type="SAM" id="Phobius"/>
    </source>
</evidence>
<keyword evidence="1" id="KW-1133">Transmembrane helix</keyword>
<dbReference type="RefSeq" id="WP_150941598.1">
    <property type="nucleotide sequence ID" value="NZ_VCMV01000001.1"/>
</dbReference>
<gene>
    <name evidence="2" type="ORF">FEZ63_00055</name>
</gene>
<reference evidence="2 3" key="1">
    <citation type="journal article" date="2019" name="Microorganisms">
        <title>Genome Insights into the Novel Species Microvirga brassicacearum, a Rapeseed Endophyte with Biotechnological Potential.</title>
        <authorList>
            <person name="Jimenez-Gomez A."/>
            <person name="Saati-Santamaria Z."/>
            <person name="Igual J.M."/>
            <person name="Rivas R."/>
            <person name="Mateos P.F."/>
            <person name="Garcia-Fraile P."/>
        </authorList>
    </citation>
    <scope>NUCLEOTIDE SEQUENCE [LARGE SCALE GENOMIC DNA]</scope>
    <source>
        <strain evidence="2 3">CDVBN77</strain>
    </source>
</reference>
<dbReference type="Proteomes" id="UP000325684">
    <property type="component" value="Unassembled WGS sequence"/>
</dbReference>
<evidence type="ECO:0000313" key="2">
    <source>
        <dbReference type="EMBL" id="KAB0269704.1"/>
    </source>
</evidence>
<evidence type="ECO:0008006" key="4">
    <source>
        <dbReference type="Google" id="ProtNLM"/>
    </source>
</evidence>
<proteinExistence type="predicted"/>
<dbReference type="OrthoDB" id="9753052at2"/>
<accession>A0A5N3PJ06</accession>
<keyword evidence="3" id="KW-1185">Reference proteome</keyword>
<dbReference type="AlphaFoldDB" id="A0A5N3PJ06"/>
<comment type="caution">
    <text evidence="2">The sequence shown here is derived from an EMBL/GenBank/DDBJ whole genome shotgun (WGS) entry which is preliminary data.</text>
</comment>
<protein>
    <recommendedName>
        <fullName evidence="4">Glycosyltransferase RgtA/B/C/D-like domain-containing protein</fullName>
    </recommendedName>
</protein>
<keyword evidence="1" id="KW-0812">Transmembrane</keyword>
<sequence>MTWSVTFRRRCLLGTKLHTTKCSDHDLIEAFRASLFGGSRLNFLRNIRLAGVNSHADYTTKVAQGDRRRITIDLALVWLIPIAQALINETWLYTPLGYLDPWYYLGFGLNYTDPTFENQNYKIARLPWLLLQFIVRSLVDAVVASWILQIGTLTLASTSLYLLFARTLGRSAAFFGAAFFAAYTFGHASGGADYHNALGGLYSL</sequence>
<feature type="transmembrane region" description="Helical" evidence="1">
    <location>
        <begin position="70"/>
        <end position="87"/>
    </location>
</feature>
<organism evidence="2 3">
    <name type="scientific">Microvirga brassicacearum</name>
    <dbReference type="NCBI Taxonomy" id="2580413"/>
    <lineage>
        <taxon>Bacteria</taxon>
        <taxon>Pseudomonadati</taxon>
        <taxon>Pseudomonadota</taxon>
        <taxon>Alphaproteobacteria</taxon>
        <taxon>Hyphomicrobiales</taxon>
        <taxon>Methylobacteriaceae</taxon>
        <taxon>Microvirga</taxon>
    </lineage>
</organism>
<feature type="transmembrane region" description="Helical" evidence="1">
    <location>
        <begin position="160"/>
        <end position="185"/>
    </location>
</feature>
<name>A0A5N3PJ06_9HYPH</name>
<dbReference type="EMBL" id="VCMV01000001">
    <property type="protein sequence ID" value="KAB0269704.1"/>
    <property type="molecule type" value="Genomic_DNA"/>
</dbReference>
<keyword evidence="1" id="KW-0472">Membrane</keyword>